<dbReference type="AlphaFoldDB" id="A0AAW6M7A3"/>
<proteinExistence type="predicted"/>
<reference evidence="1" key="1">
    <citation type="submission" date="2023-03" db="EMBL/GenBank/DDBJ databases">
        <title>DFI Biobank Strains.</title>
        <authorList>
            <person name="Mostad J."/>
            <person name="Paddock L."/>
            <person name="Medina S."/>
            <person name="Waligurski E."/>
            <person name="Barat B."/>
            <person name="Smith R."/>
            <person name="Burgo V."/>
            <person name="Metcalfe C."/>
            <person name="Woodson C."/>
            <person name="Sundararajan A."/>
            <person name="Ramaswamy R."/>
            <person name="Lin H."/>
            <person name="Pamer E.G."/>
        </authorList>
    </citation>
    <scope>NUCLEOTIDE SEQUENCE</scope>
    <source>
        <strain evidence="1">DFI.9.5</strain>
    </source>
</reference>
<evidence type="ECO:0008006" key="3">
    <source>
        <dbReference type="Google" id="ProtNLM"/>
    </source>
</evidence>
<name>A0AAW6M7A3_9BACE</name>
<dbReference type="Proteomes" id="UP001221924">
    <property type="component" value="Unassembled WGS sequence"/>
</dbReference>
<protein>
    <recommendedName>
        <fullName evidence="3">Right-handed parallel beta-helix repeat-containing protein</fullName>
    </recommendedName>
</protein>
<evidence type="ECO:0000313" key="2">
    <source>
        <dbReference type="Proteomes" id="UP001221924"/>
    </source>
</evidence>
<dbReference type="RefSeq" id="WP_275202934.1">
    <property type="nucleotide sequence ID" value="NZ_JARFID010000368.1"/>
</dbReference>
<gene>
    <name evidence="1" type="ORF">PZH42_27825</name>
</gene>
<organism evidence="1 2">
    <name type="scientific">Bacteroides cellulosilyticus</name>
    <dbReference type="NCBI Taxonomy" id="246787"/>
    <lineage>
        <taxon>Bacteria</taxon>
        <taxon>Pseudomonadati</taxon>
        <taxon>Bacteroidota</taxon>
        <taxon>Bacteroidia</taxon>
        <taxon>Bacteroidales</taxon>
        <taxon>Bacteroidaceae</taxon>
        <taxon>Bacteroides</taxon>
    </lineage>
</organism>
<sequence length="56" mass="5751">MRNCETGIYVDGTSSAGIMFTRAHIEDCEKGVVVTSASTGPVQIDGCEISASDAAV</sequence>
<evidence type="ECO:0000313" key="1">
    <source>
        <dbReference type="EMBL" id="MDE8697860.1"/>
    </source>
</evidence>
<comment type="caution">
    <text evidence="1">The sequence shown here is derived from an EMBL/GenBank/DDBJ whole genome shotgun (WGS) entry which is preliminary data.</text>
</comment>
<dbReference type="EMBL" id="JARFID010000368">
    <property type="protein sequence ID" value="MDE8697860.1"/>
    <property type="molecule type" value="Genomic_DNA"/>
</dbReference>
<accession>A0AAW6M7A3</accession>